<evidence type="ECO:0008006" key="3">
    <source>
        <dbReference type="Google" id="ProtNLM"/>
    </source>
</evidence>
<evidence type="ECO:0000313" key="1">
    <source>
        <dbReference type="EMBL" id="GAA0870948.1"/>
    </source>
</evidence>
<comment type="caution">
    <text evidence="1">The sequence shown here is derived from an EMBL/GenBank/DDBJ whole genome shotgun (WGS) entry which is preliminary data.</text>
</comment>
<proteinExistence type="predicted"/>
<dbReference type="Proteomes" id="UP001500507">
    <property type="component" value="Unassembled WGS sequence"/>
</dbReference>
<protein>
    <recommendedName>
        <fullName evidence="3">Type 1 periplasmic binding fold superfamily protein</fullName>
    </recommendedName>
</protein>
<evidence type="ECO:0000313" key="2">
    <source>
        <dbReference type="Proteomes" id="UP001500507"/>
    </source>
</evidence>
<name>A0ABN1MD55_9FLAO</name>
<accession>A0ABN1MD55</accession>
<sequence length="196" mass="20893">MKTFKLSLLVIATALFFSCDDDDDNPVQINPEELITSVTLVLESPSGNVTLSATDVDGFEGPSPVVTTTNGGNLQANTTYTVTSISLLDSSDPNDIENITDEIEEEADEHQFFYQISGLDATASYTDSEADYDDDSDSDLPVGLSFTLVTGDASSGTFTLTLRHELDKEAAGVDEGDITNAGGETDTSVTWNLVIE</sequence>
<dbReference type="EMBL" id="BAAAFG010000001">
    <property type="protein sequence ID" value="GAA0870948.1"/>
    <property type="molecule type" value="Genomic_DNA"/>
</dbReference>
<dbReference type="PROSITE" id="PS51257">
    <property type="entry name" value="PROKAR_LIPOPROTEIN"/>
    <property type="match status" value="1"/>
</dbReference>
<gene>
    <name evidence="1" type="ORF">GCM10009117_00930</name>
</gene>
<dbReference type="RefSeq" id="WP_343762410.1">
    <property type="nucleotide sequence ID" value="NZ_BAAAFG010000001.1"/>
</dbReference>
<reference evidence="1 2" key="1">
    <citation type="journal article" date="2019" name="Int. J. Syst. Evol. Microbiol.">
        <title>The Global Catalogue of Microorganisms (GCM) 10K type strain sequencing project: providing services to taxonomists for standard genome sequencing and annotation.</title>
        <authorList>
            <consortium name="The Broad Institute Genomics Platform"/>
            <consortium name="The Broad Institute Genome Sequencing Center for Infectious Disease"/>
            <person name="Wu L."/>
            <person name="Ma J."/>
        </authorList>
    </citation>
    <scope>NUCLEOTIDE SEQUENCE [LARGE SCALE GENOMIC DNA]</scope>
    <source>
        <strain evidence="1 2">JCM 16082</strain>
    </source>
</reference>
<keyword evidence="2" id="KW-1185">Reference proteome</keyword>
<organism evidence="1 2">
    <name type="scientific">Gangjinia marincola</name>
    <dbReference type="NCBI Taxonomy" id="578463"/>
    <lineage>
        <taxon>Bacteria</taxon>
        <taxon>Pseudomonadati</taxon>
        <taxon>Bacteroidota</taxon>
        <taxon>Flavobacteriia</taxon>
        <taxon>Flavobacteriales</taxon>
        <taxon>Flavobacteriaceae</taxon>
        <taxon>Gangjinia</taxon>
    </lineage>
</organism>